<organism evidence="2 3">
    <name type="scientific">Parasedimentitalea marina</name>
    <dbReference type="NCBI Taxonomy" id="2483033"/>
    <lineage>
        <taxon>Bacteria</taxon>
        <taxon>Pseudomonadati</taxon>
        <taxon>Pseudomonadota</taxon>
        <taxon>Alphaproteobacteria</taxon>
        <taxon>Rhodobacterales</taxon>
        <taxon>Paracoccaceae</taxon>
        <taxon>Parasedimentitalea</taxon>
    </lineage>
</organism>
<dbReference type="SUPFAM" id="SSF48452">
    <property type="entry name" value="TPR-like"/>
    <property type="match status" value="1"/>
</dbReference>
<dbReference type="EMBL" id="CP033220">
    <property type="protein sequence ID" value="AZV80596.1"/>
    <property type="molecule type" value="Genomic_DNA"/>
</dbReference>
<gene>
    <name evidence="2" type="ORF">EBB79_21750</name>
</gene>
<accession>A0A3T0N989</accession>
<keyword evidence="2" id="KW-0614">Plasmid</keyword>
<dbReference type="KEGG" id="sedi:EBB79_21750"/>
<dbReference type="AlphaFoldDB" id="A0A3T0N989"/>
<dbReference type="Gene3D" id="1.25.40.10">
    <property type="entry name" value="Tetratricopeptide repeat domain"/>
    <property type="match status" value="1"/>
</dbReference>
<evidence type="ECO:0000256" key="1">
    <source>
        <dbReference type="SAM" id="SignalP"/>
    </source>
</evidence>
<proteinExistence type="predicted"/>
<keyword evidence="3" id="KW-1185">Reference proteome</keyword>
<evidence type="ECO:0000313" key="3">
    <source>
        <dbReference type="Proteomes" id="UP000283063"/>
    </source>
</evidence>
<sequence length="196" mass="20846">MMRTVIFAKVSLAAVALVVLGSCSDSVTGATSFQSRYGVARTALESGNYDKARRAYTRLLQEEAGPLTPRLQLEYAHTELRSGNFQQAASLAAGLVASQKDEARAAALSVQGTAQHELGLRLLSEGKTAEGKAQLQAASAAFSEVLKQYSSLDPLGSMAGRRASIEARLKPYSCKIACIRPYYGSDAGDRVSHTLT</sequence>
<reference evidence="2 3" key="1">
    <citation type="submission" date="2018-10" db="EMBL/GenBank/DDBJ databases">
        <title>Parasedimentitalea marina sp. nov., a psychrophilic bacterium isolated from deep seawater of the New Britain Trench.</title>
        <authorList>
            <person name="Cao J."/>
        </authorList>
    </citation>
    <scope>NUCLEOTIDE SEQUENCE [LARGE SCALE GENOMIC DNA]</scope>
    <source>
        <strain evidence="2 3">W43</strain>
        <plasmid evidence="2 3">pW43A</plasmid>
    </source>
</reference>
<feature type="chain" id="PRO_5019552936" evidence="1">
    <location>
        <begin position="30"/>
        <end position="196"/>
    </location>
</feature>
<evidence type="ECO:0000313" key="2">
    <source>
        <dbReference type="EMBL" id="AZV80596.1"/>
    </source>
</evidence>
<geneLocation type="plasmid" evidence="2 3">
    <name>pW43A</name>
</geneLocation>
<dbReference type="Proteomes" id="UP000283063">
    <property type="component" value="Plasmid pW43A"/>
</dbReference>
<dbReference type="Pfam" id="PF14559">
    <property type="entry name" value="TPR_19"/>
    <property type="match status" value="1"/>
</dbReference>
<protein>
    <submittedName>
        <fullName evidence="2">Tetratricopeptide repeat protein</fullName>
    </submittedName>
</protein>
<feature type="signal peptide" evidence="1">
    <location>
        <begin position="1"/>
        <end position="29"/>
    </location>
</feature>
<name>A0A3T0N989_9RHOB</name>
<dbReference type="OrthoDB" id="7862771at2"/>
<dbReference type="InterPro" id="IPR011990">
    <property type="entry name" value="TPR-like_helical_dom_sf"/>
</dbReference>
<keyword evidence="1" id="KW-0732">Signal</keyword>
<dbReference type="PROSITE" id="PS51257">
    <property type="entry name" value="PROKAR_LIPOPROTEIN"/>
    <property type="match status" value="1"/>
</dbReference>